<organism evidence="2">
    <name type="scientific">Klebsiella pneumoniae</name>
    <dbReference type="NCBI Taxonomy" id="573"/>
    <lineage>
        <taxon>Bacteria</taxon>
        <taxon>Pseudomonadati</taxon>
        <taxon>Pseudomonadota</taxon>
        <taxon>Gammaproteobacteria</taxon>
        <taxon>Enterobacterales</taxon>
        <taxon>Enterobacteriaceae</taxon>
        <taxon>Klebsiella/Raoultella group</taxon>
        <taxon>Klebsiella</taxon>
        <taxon>Klebsiella pneumoniae complex</taxon>
    </lineage>
</organism>
<dbReference type="AlphaFoldDB" id="A0A6B2EWJ3"/>
<comment type="caution">
    <text evidence="2">The sequence shown here is derived from an EMBL/GenBank/DDBJ whole genome shotgun (WGS) entry which is preliminary data.</text>
</comment>
<proteinExistence type="predicted"/>
<reference evidence="2" key="1">
    <citation type="submission" date="2017-10" db="EMBL/GenBank/DDBJ databases">
        <title>Draft genome sequences of three KPC-producing Klebsiella pneumoniae Sequence-Type 15, 258 and 309, isolated from a hospital in Argentina.</title>
        <authorList>
            <person name="Nievas J."/>
            <person name="Smayevsky J."/>
            <person name="Pin Viso N."/>
            <person name="Vera P."/>
            <person name="Nicola F."/>
            <person name="Aballay D."/>
            <person name="Farber M."/>
        </authorList>
    </citation>
    <scope>NUCLEOTIDE SEQUENCE</scope>
    <source>
        <strain evidence="2">KN-ST309</strain>
    </source>
</reference>
<feature type="region of interest" description="Disordered" evidence="1">
    <location>
        <begin position="95"/>
        <end position="187"/>
    </location>
</feature>
<accession>A0A6B2EWJ3</accession>
<sequence>MTKLHTPAGDIKFTPLMKLIYSYIWTFQGNENRGNDDPIHTNTNVIAWEMGISERALIDALNALDAARVVIKGTVKVRGNVNSSNYVAIPPASVVTLGVTPPSPGKRKVIKKDKKTDEKAAEAATQAEPQAEQAPSTATPSTDAPAGTPADQSPDLASESATPAVGQRDSVVFDGDAGTDGNNAVKQPKIFDDRGVITEAFINNLNSLTGYDEPRRNDDGTLQSFRYVYGIAQQTQDKRDGVTVRPLDGYMAEAQPWHIPPHLLSTPIPIPETEYEEDPNF</sequence>
<evidence type="ECO:0000256" key="1">
    <source>
        <dbReference type="SAM" id="MobiDB-lite"/>
    </source>
</evidence>
<protein>
    <submittedName>
        <fullName evidence="2">Uncharacterized protein</fullName>
    </submittedName>
</protein>
<gene>
    <name evidence="2" type="ORF">CRN12_21455</name>
</gene>
<name>A0A6B2EWJ3_KLEPN</name>
<dbReference type="EMBL" id="PDFF01000086">
    <property type="protein sequence ID" value="NCA59115.1"/>
    <property type="molecule type" value="Genomic_DNA"/>
</dbReference>
<feature type="compositionally biased region" description="Low complexity" evidence="1">
    <location>
        <begin position="122"/>
        <end position="135"/>
    </location>
</feature>
<evidence type="ECO:0000313" key="2">
    <source>
        <dbReference type="EMBL" id="NCA59115.1"/>
    </source>
</evidence>